<sequence>MPSVGPPYVGTYIPSTLFRNGSFCFRSELRRGTNRAGTAVSSFGDAEERSAVGSLTACREVNRETVGSAHPEWRAPSPSESSNIGCGGCQSPKGMLQDMDEACGVASASPGDRLGAASNNAHCIGCPVVIAICSSHTFRWLGREDREGRRRADRGGRTPSVALQTNPRVVTPIPSTCL</sequence>
<dbReference type="GeneID" id="54454578"/>
<keyword evidence="2" id="KW-1185">Reference proteome</keyword>
<reference evidence="3" key="3">
    <citation type="submission" date="2025-04" db="UniProtKB">
        <authorList>
            <consortium name="RefSeq"/>
        </authorList>
    </citation>
    <scope>IDENTIFICATION</scope>
    <source>
        <strain evidence="3">CBS 304.34</strain>
    </source>
</reference>
<reference evidence="3" key="2">
    <citation type="submission" date="2020-04" db="EMBL/GenBank/DDBJ databases">
        <authorList>
            <consortium name="NCBI Genome Project"/>
        </authorList>
    </citation>
    <scope>NUCLEOTIDE SEQUENCE</scope>
    <source>
        <strain evidence="3">CBS 304.34</strain>
    </source>
</reference>
<reference evidence="1 3" key="1">
    <citation type="journal article" date="2020" name="Stud. Mycol.">
        <title>101 Dothideomycetes genomes: a test case for predicting lifestyles and emergence of pathogens.</title>
        <authorList>
            <person name="Haridas S."/>
            <person name="Albert R."/>
            <person name="Binder M."/>
            <person name="Bloem J."/>
            <person name="Labutti K."/>
            <person name="Salamov A."/>
            <person name="Andreopoulos B."/>
            <person name="Baker S."/>
            <person name="Barry K."/>
            <person name="Bills G."/>
            <person name="Bluhm B."/>
            <person name="Cannon C."/>
            <person name="Castanera R."/>
            <person name="Culley D."/>
            <person name="Daum C."/>
            <person name="Ezra D."/>
            <person name="Gonzalez J."/>
            <person name="Henrissat B."/>
            <person name="Kuo A."/>
            <person name="Liang C."/>
            <person name="Lipzen A."/>
            <person name="Lutzoni F."/>
            <person name="Magnuson J."/>
            <person name="Mondo S."/>
            <person name="Nolan M."/>
            <person name="Ohm R."/>
            <person name="Pangilinan J."/>
            <person name="Park H.-J."/>
            <person name="Ramirez L."/>
            <person name="Alfaro M."/>
            <person name="Sun H."/>
            <person name="Tritt A."/>
            <person name="Yoshinaga Y."/>
            <person name="Zwiers L.-H."/>
            <person name="Turgeon B."/>
            <person name="Goodwin S."/>
            <person name="Spatafora J."/>
            <person name="Crous P."/>
            <person name="Grigoriev I."/>
        </authorList>
    </citation>
    <scope>NUCLEOTIDE SEQUENCE</scope>
    <source>
        <strain evidence="1 3">CBS 304.34</strain>
    </source>
</reference>
<proteinExistence type="predicted"/>
<evidence type="ECO:0000313" key="2">
    <source>
        <dbReference type="Proteomes" id="UP000504636"/>
    </source>
</evidence>
<name>A0A6A6YW60_9PEZI</name>
<organism evidence="1">
    <name type="scientific">Mytilinidion resinicola</name>
    <dbReference type="NCBI Taxonomy" id="574789"/>
    <lineage>
        <taxon>Eukaryota</taxon>
        <taxon>Fungi</taxon>
        <taxon>Dikarya</taxon>
        <taxon>Ascomycota</taxon>
        <taxon>Pezizomycotina</taxon>
        <taxon>Dothideomycetes</taxon>
        <taxon>Pleosporomycetidae</taxon>
        <taxon>Mytilinidiales</taxon>
        <taxon>Mytilinidiaceae</taxon>
        <taxon>Mytilinidion</taxon>
    </lineage>
</organism>
<gene>
    <name evidence="1 3" type="ORF">BDZ99DRAFT_251281</name>
</gene>
<dbReference type="OrthoDB" id="10613392at2759"/>
<protein>
    <submittedName>
        <fullName evidence="1 3">Uncharacterized protein</fullName>
    </submittedName>
</protein>
<dbReference type="Proteomes" id="UP000504636">
    <property type="component" value="Unplaced"/>
</dbReference>
<dbReference type="RefSeq" id="XP_033580160.1">
    <property type="nucleotide sequence ID" value="XM_033713685.1"/>
</dbReference>
<evidence type="ECO:0000313" key="1">
    <source>
        <dbReference type="EMBL" id="KAF2813196.1"/>
    </source>
</evidence>
<dbReference type="AlphaFoldDB" id="A0A6A6YW60"/>
<evidence type="ECO:0000313" key="3">
    <source>
        <dbReference type="RefSeq" id="XP_033580160.1"/>
    </source>
</evidence>
<accession>A0A6A6YW60</accession>
<dbReference type="EMBL" id="MU003696">
    <property type="protein sequence ID" value="KAF2813196.1"/>
    <property type="molecule type" value="Genomic_DNA"/>
</dbReference>